<dbReference type="EMBL" id="JACHNB010000001">
    <property type="protein sequence ID" value="MBB4742560.1"/>
    <property type="molecule type" value="Genomic_DNA"/>
</dbReference>
<keyword evidence="1" id="KW-1133">Transmembrane helix</keyword>
<evidence type="ECO:0000313" key="2">
    <source>
        <dbReference type="EMBL" id="MBB4742560.1"/>
    </source>
</evidence>
<keyword evidence="3" id="KW-1185">Reference proteome</keyword>
<feature type="transmembrane region" description="Helical" evidence="1">
    <location>
        <begin position="57"/>
        <end position="75"/>
    </location>
</feature>
<dbReference type="AlphaFoldDB" id="A0A7W7MA79"/>
<keyword evidence="1" id="KW-0812">Transmembrane</keyword>
<gene>
    <name evidence="2" type="ORF">BJY16_006019</name>
</gene>
<dbReference type="Proteomes" id="UP000546162">
    <property type="component" value="Unassembled WGS sequence"/>
</dbReference>
<feature type="transmembrane region" description="Helical" evidence="1">
    <location>
        <begin position="28"/>
        <end position="45"/>
    </location>
</feature>
<keyword evidence="1" id="KW-0472">Membrane</keyword>
<accession>A0A7W7MA79</accession>
<reference evidence="2 3" key="1">
    <citation type="submission" date="2020-08" db="EMBL/GenBank/DDBJ databases">
        <title>Sequencing the genomes of 1000 actinobacteria strains.</title>
        <authorList>
            <person name="Klenk H.-P."/>
        </authorList>
    </citation>
    <scope>NUCLEOTIDE SEQUENCE [LARGE SCALE GENOMIC DNA]</scope>
    <source>
        <strain evidence="2 3">DSM 45809</strain>
    </source>
</reference>
<sequence>MRFAAIALFLLLAATGVAALGRGVDGLAVPMIVAGLAGAAVALVSRSPRWVRPARSGAIAAAVILVVAGALLAPAGADRAFVIVVDVIIGALLVAFALLAPA</sequence>
<name>A0A7W7MA79_9ACTN</name>
<proteinExistence type="predicted"/>
<protein>
    <submittedName>
        <fullName evidence="2">Uncharacterized protein</fullName>
    </submittedName>
</protein>
<comment type="caution">
    <text evidence="2">The sequence shown here is derived from an EMBL/GenBank/DDBJ whole genome shotgun (WGS) entry which is preliminary data.</text>
</comment>
<dbReference type="RefSeq" id="WP_185042908.1">
    <property type="nucleotide sequence ID" value="NZ_BAABFG010000005.1"/>
</dbReference>
<evidence type="ECO:0000256" key="1">
    <source>
        <dbReference type="SAM" id="Phobius"/>
    </source>
</evidence>
<organism evidence="2 3">
    <name type="scientific">Actinoplanes octamycinicus</name>
    <dbReference type="NCBI Taxonomy" id="135948"/>
    <lineage>
        <taxon>Bacteria</taxon>
        <taxon>Bacillati</taxon>
        <taxon>Actinomycetota</taxon>
        <taxon>Actinomycetes</taxon>
        <taxon>Micromonosporales</taxon>
        <taxon>Micromonosporaceae</taxon>
        <taxon>Actinoplanes</taxon>
    </lineage>
</organism>
<evidence type="ECO:0000313" key="3">
    <source>
        <dbReference type="Proteomes" id="UP000546162"/>
    </source>
</evidence>
<feature type="transmembrane region" description="Helical" evidence="1">
    <location>
        <begin position="81"/>
        <end position="100"/>
    </location>
</feature>